<dbReference type="Proteomes" id="UP000265515">
    <property type="component" value="Unassembled WGS sequence"/>
</dbReference>
<dbReference type="InterPro" id="IPR007021">
    <property type="entry name" value="DUF659"/>
</dbReference>
<dbReference type="EMBL" id="BFEA01000164">
    <property type="protein sequence ID" value="GBG72373.1"/>
    <property type="molecule type" value="Genomic_DNA"/>
</dbReference>
<keyword evidence="4" id="KW-1185">Reference proteome</keyword>
<name>A0A388KR15_CHABU</name>
<protein>
    <recommendedName>
        <fullName evidence="2">DUF659 domain-containing protein</fullName>
    </recommendedName>
</protein>
<feature type="compositionally biased region" description="Basic and acidic residues" evidence="1">
    <location>
        <begin position="214"/>
        <end position="230"/>
    </location>
</feature>
<sequence length="1120" mass="123736">MGLEWASVLGRVGAQWTKGGEGAWDAGSTTSHRLVRMSQSFAMSRRGGGSGGGGGLGGSDFIPVSDAEMAKLRRASCVWKYVTLGQPVGTWDKFHGDRKLRCNLCKHLWQRNQSKAARYFCQLKKCRVAQFDVLVDIWNDTDYRFDDRHHASIRAYMEEHGIRDSRAVAGGRIGADPCTAGKDDVQDVLDEMEEREGVELPGEEVVMTSCGEDPDMRKGKRAMGETDRAATRPGKRVHQSKNDEVYTADKQSVFNDKFLQWIYDSGIPFNAFRRQSWREVRKAADELPRGVQMRFPSFKEIGRDGVPEQRAKVASLLREVRESFSHSGATILSDGRKSRDSQPIVNFLAAGANGALLYATICRDSSVQETGAIVFHRWKAIIESFPAKDVIAFCTDSARNCTLPPVCSPLTPLSIRDGEFWRYVEFLILVMEPIHQLLRRMDRGGMMMSIVYEWSRHLVQLLTKLDVVRADLLTPCLREVRMQLMHLLEPAHAATHLLNPRRRSLRYYASLHTTTEDAEVVQECDHFLLAQTGGDPTSRDYLVTRDQMHRFHVRSGDWGDRLVSDAEAEGLHRDQGTHRCAAWWFAHGTAHPELHVIAIRAMHMWTSASPAERNWAAHKRIQTAKRSNLGFAKLAQLVEITTNLKLASCRQQGGGYVLPWVMEGVDTERRLPDEDEDGDPEPDVWGPDLLVSAVFGDRVATLLPFDHVPPPPFRGAGEGFAAAAEDEEDDWTDAEDVAGGIDRTVEQVYFTYGGGSDGHAPRTSVITDDVAGGAQGSATRHPPAGRGRGAVARDVHPPTRRVLGVNSSDEDEGVAPHADRLRDPRFDPSHHSREHSEQLHQSHRLAERSVQASQQPQDIPVAEGTPSHSGPAQAATSSLRTSDFDIAGSHGGSHVLRCRVHDRAEYRTDVREREEIIEERDARLDREEEARLQSMPRWEGREAYEAEQRRKRELETTGAGPPSSVGRMPTSDTMQPSSGPFDVVGGGADTCGLDAGGGGQQMCHARVVLSGVSRQWWQTRELIVPTTARNGGTHGGEEGMVDEGGVSLPEEELVDEGSVRLPQEELDEGDSALPEEELVDEGSVPLEGSVPFVDGATQDDEEGAAVDAGRNASSVRDGVT</sequence>
<feature type="region of interest" description="Disordered" evidence="1">
    <location>
        <begin position="208"/>
        <end position="240"/>
    </location>
</feature>
<comment type="caution">
    <text evidence="3">The sequence shown here is derived from an EMBL/GenBank/DDBJ whole genome shotgun (WGS) entry which is preliminary data.</text>
</comment>
<feature type="compositionally biased region" description="Basic and acidic residues" evidence="1">
    <location>
        <begin position="817"/>
        <end position="847"/>
    </location>
</feature>
<dbReference type="InterPro" id="IPR012337">
    <property type="entry name" value="RNaseH-like_sf"/>
</dbReference>
<evidence type="ECO:0000256" key="1">
    <source>
        <dbReference type="SAM" id="MobiDB-lite"/>
    </source>
</evidence>
<dbReference type="Gramene" id="GBG72373">
    <property type="protein sequence ID" value="GBG72373"/>
    <property type="gene ID" value="CBR_g11951"/>
</dbReference>
<organism evidence="3 4">
    <name type="scientific">Chara braunii</name>
    <name type="common">Braun's stonewort</name>
    <dbReference type="NCBI Taxonomy" id="69332"/>
    <lineage>
        <taxon>Eukaryota</taxon>
        <taxon>Viridiplantae</taxon>
        <taxon>Streptophyta</taxon>
        <taxon>Charophyceae</taxon>
        <taxon>Charales</taxon>
        <taxon>Characeae</taxon>
        <taxon>Chara</taxon>
    </lineage>
</organism>
<evidence type="ECO:0000313" key="4">
    <source>
        <dbReference type="Proteomes" id="UP000265515"/>
    </source>
</evidence>
<feature type="compositionally biased region" description="Polar residues" evidence="1">
    <location>
        <begin position="866"/>
        <end position="881"/>
    </location>
</feature>
<feature type="region of interest" description="Disordered" evidence="1">
    <location>
        <begin position="940"/>
        <end position="979"/>
    </location>
</feature>
<feature type="region of interest" description="Disordered" evidence="1">
    <location>
        <begin position="772"/>
        <end position="892"/>
    </location>
</feature>
<evidence type="ECO:0000313" key="3">
    <source>
        <dbReference type="EMBL" id="GBG72373.1"/>
    </source>
</evidence>
<evidence type="ECO:0000259" key="2">
    <source>
        <dbReference type="Pfam" id="PF04937"/>
    </source>
</evidence>
<proteinExistence type="predicted"/>
<feature type="compositionally biased region" description="Acidic residues" evidence="1">
    <location>
        <begin position="1064"/>
        <end position="1080"/>
    </location>
</feature>
<dbReference type="AlphaFoldDB" id="A0A388KR15"/>
<gene>
    <name evidence="3" type="ORF">CBR_g11951</name>
</gene>
<accession>A0A388KR15</accession>
<feature type="domain" description="DUF659" evidence="2">
    <location>
        <begin position="297"/>
        <end position="402"/>
    </location>
</feature>
<dbReference type="Pfam" id="PF04937">
    <property type="entry name" value="DUF659"/>
    <property type="match status" value="1"/>
</dbReference>
<feature type="region of interest" description="Disordered" evidence="1">
    <location>
        <begin position="1051"/>
        <end position="1120"/>
    </location>
</feature>
<feature type="compositionally biased region" description="Basic and acidic residues" evidence="1">
    <location>
        <begin position="940"/>
        <end position="955"/>
    </location>
</feature>
<reference evidence="3 4" key="1">
    <citation type="journal article" date="2018" name="Cell">
        <title>The Chara Genome: Secondary Complexity and Implications for Plant Terrestrialization.</title>
        <authorList>
            <person name="Nishiyama T."/>
            <person name="Sakayama H."/>
            <person name="Vries J.D."/>
            <person name="Buschmann H."/>
            <person name="Saint-Marcoux D."/>
            <person name="Ullrich K.K."/>
            <person name="Haas F.B."/>
            <person name="Vanderstraeten L."/>
            <person name="Becker D."/>
            <person name="Lang D."/>
            <person name="Vosolsobe S."/>
            <person name="Rombauts S."/>
            <person name="Wilhelmsson P.K.I."/>
            <person name="Janitza P."/>
            <person name="Kern R."/>
            <person name="Heyl A."/>
            <person name="Rumpler F."/>
            <person name="Villalobos L.I.A.C."/>
            <person name="Clay J.M."/>
            <person name="Skokan R."/>
            <person name="Toyoda A."/>
            <person name="Suzuki Y."/>
            <person name="Kagoshima H."/>
            <person name="Schijlen E."/>
            <person name="Tajeshwar N."/>
            <person name="Catarino B."/>
            <person name="Hetherington A.J."/>
            <person name="Saltykova A."/>
            <person name="Bonnot C."/>
            <person name="Breuninger H."/>
            <person name="Symeonidi A."/>
            <person name="Radhakrishnan G.V."/>
            <person name="Van Nieuwerburgh F."/>
            <person name="Deforce D."/>
            <person name="Chang C."/>
            <person name="Karol K.G."/>
            <person name="Hedrich R."/>
            <person name="Ulvskov P."/>
            <person name="Glockner G."/>
            <person name="Delwiche C.F."/>
            <person name="Petrasek J."/>
            <person name="Van de Peer Y."/>
            <person name="Friml J."/>
            <person name="Beilby M."/>
            <person name="Dolan L."/>
            <person name="Kohara Y."/>
            <person name="Sugano S."/>
            <person name="Fujiyama A."/>
            <person name="Delaux P.-M."/>
            <person name="Quint M."/>
            <person name="TheiBen G."/>
            <person name="Hagemann M."/>
            <person name="Harholt J."/>
            <person name="Dunand C."/>
            <person name="Zachgo S."/>
            <person name="Langdale J."/>
            <person name="Maumus F."/>
            <person name="Straeten D.V.D."/>
            <person name="Gould S.B."/>
            <person name="Rensing S.A."/>
        </authorList>
    </citation>
    <scope>NUCLEOTIDE SEQUENCE [LARGE SCALE GENOMIC DNA]</scope>
    <source>
        <strain evidence="3 4">S276</strain>
    </source>
</reference>
<dbReference type="SUPFAM" id="SSF53098">
    <property type="entry name" value="Ribonuclease H-like"/>
    <property type="match status" value="1"/>
</dbReference>